<reference evidence="1 2" key="1">
    <citation type="submission" date="2023-10" db="EMBL/GenBank/DDBJ databases">
        <title>Rubellicoccus peritrichatus gen. nov., sp. nov., isolated from an algae of coral reef tank.</title>
        <authorList>
            <person name="Luo J."/>
        </authorList>
    </citation>
    <scope>NUCLEOTIDE SEQUENCE [LARGE SCALE GENOMIC DNA]</scope>
    <source>
        <strain evidence="1 2">CR14</strain>
    </source>
</reference>
<protein>
    <submittedName>
        <fullName evidence="1">Uncharacterized protein</fullName>
    </submittedName>
</protein>
<keyword evidence="2" id="KW-1185">Reference proteome</keyword>
<dbReference type="AlphaFoldDB" id="A0AAQ3LBH2"/>
<dbReference type="EMBL" id="CP136920">
    <property type="protein sequence ID" value="WOO41272.1"/>
    <property type="molecule type" value="Genomic_DNA"/>
</dbReference>
<sequence length="110" mass="11926">MKAPRGYPVGLSNVGGGRSPNALSLCRHLALNRNGWFRKAGDSPTLVFAVTSEVYGLIAGPPDAVTWSEILGEAFQHGSVARYQRTTRRTRSRNCCVQLLGRLSTLHATT</sequence>
<evidence type="ECO:0000313" key="1">
    <source>
        <dbReference type="EMBL" id="WOO41272.1"/>
    </source>
</evidence>
<dbReference type="RefSeq" id="WP_317833701.1">
    <property type="nucleotide sequence ID" value="NZ_CP136920.1"/>
</dbReference>
<organism evidence="1 2">
    <name type="scientific">Rubellicoccus peritrichatus</name>
    <dbReference type="NCBI Taxonomy" id="3080537"/>
    <lineage>
        <taxon>Bacteria</taxon>
        <taxon>Pseudomonadati</taxon>
        <taxon>Verrucomicrobiota</taxon>
        <taxon>Opitutia</taxon>
        <taxon>Puniceicoccales</taxon>
        <taxon>Cerasicoccaceae</taxon>
        <taxon>Rubellicoccus</taxon>
    </lineage>
</organism>
<evidence type="ECO:0000313" key="2">
    <source>
        <dbReference type="Proteomes" id="UP001304300"/>
    </source>
</evidence>
<proteinExistence type="predicted"/>
<accession>A0AAQ3LBH2</accession>
<name>A0AAQ3LBH2_9BACT</name>
<gene>
    <name evidence="1" type="ORF">RZN69_21845</name>
</gene>
<dbReference type="Proteomes" id="UP001304300">
    <property type="component" value="Chromosome"/>
</dbReference>
<dbReference type="KEGG" id="puo:RZN69_21845"/>